<evidence type="ECO:0000313" key="5">
    <source>
        <dbReference type="EMBL" id="TNN13754.1"/>
    </source>
</evidence>
<protein>
    <submittedName>
        <fullName evidence="5">MICAL-like protein</fullName>
    </submittedName>
</protein>
<evidence type="ECO:0000256" key="2">
    <source>
        <dbReference type="SAM" id="MobiDB-lite"/>
    </source>
</evidence>
<dbReference type="AlphaFoldDB" id="A0A4Z2DBA7"/>
<dbReference type="InterPro" id="IPR050540">
    <property type="entry name" value="F-actin_Monoox_Mical"/>
</dbReference>
<proteinExistence type="predicted"/>
<dbReference type="Pfam" id="PF12130">
    <property type="entry name" value="bMERB_dom"/>
    <property type="match status" value="1"/>
</dbReference>
<dbReference type="Pfam" id="PF00307">
    <property type="entry name" value="CH"/>
    <property type="match status" value="1"/>
</dbReference>
<dbReference type="SUPFAM" id="SSF57716">
    <property type="entry name" value="Glucocorticoid receptor-like (DNA-binding domain)"/>
    <property type="match status" value="1"/>
</dbReference>
<dbReference type="SMART" id="SM00033">
    <property type="entry name" value="CH"/>
    <property type="match status" value="1"/>
</dbReference>
<dbReference type="Proteomes" id="UP000311919">
    <property type="component" value="Unassembled WGS sequence"/>
</dbReference>
<dbReference type="PROSITE" id="PS51848">
    <property type="entry name" value="BMERB"/>
    <property type="match status" value="1"/>
</dbReference>
<feature type="coiled-coil region" evidence="1">
    <location>
        <begin position="520"/>
        <end position="554"/>
    </location>
</feature>
<feature type="compositionally biased region" description="Polar residues" evidence="2">
    <location>
        <begin position="415"/>
        <end position="427"/>
    </location>
</feature>
<dbReference type="InterPro" id="IPR022735">
    <property type="entry name" value="bMERB_dom"/>
</dbReference>
<sequence length="641" mass="72694">MDSSTFHHLLKWCIDETKTYQNVNITDFTSSWKDGLAFCALVHKHFPDLIDFHHLKPEDAVKNLELAFFVAETKLNIPVLINPQIAVSEGVDEKLVIDYVSKLYRGITRKYSGQSSSDAFSNNKLLYSSEKEEGLPTCELCGETVFSVEQLTVFSRNYHRSCFRDNQLNYLKQRNETLKVSKVSCDSPHPKFSYREDSSTLLLSSPLEASSSTEFNPQSESDTTNSEKCQSNRIPPSRPPLPDILSSNSFPSLSGVMKTNTKSAASIAHCSNKSNLNSQNIVSYPAALNPFEDDSPCDSSSKLECKHHSYNPFDDDSLTSDLNKTDNVTVSISSDRLNLLNSPSLVSIPNGYVNKQIEQSEPNFSRKHPVSNESLNQRSVHSSICDLSSLLAYGYPNKAPSSPLNSQSLQSSNSRLNGSNTKVNRSVGTKGPAPPIPVLCRREVRRSDFISYSELHKKLYDINNELSSLELSARQIQTSIKKMSEDDGNVKELLKQWLHTVQLKDNLFKKESELLHRLRCQELEDHHAELEYELRALMVKQDNLKTKEEKAREEELIADLIHVVDKRAELSESISDVKTKHRARSTCRKILEDKFKKMCLTLSHPRISQRRFSFTRDKSLSKERKLKTPSIFRLKSSALFR</sequence>
<keyword evidence="6" id="KW-1185">Reference proteome</keyword>
<dbReference type="Gene3D" id="2.10.110.10">
    <property type="entry name" value="Cysteine Rich Protein"/>
    <property type="match status" value="1"/>
</dbReference>
<evidence type="ECO:0000259" key="4">
    <source>
        <dbReference type="PROSITE" id="PS51848"/>
    </source>
</evidence>
<accession>A0A4Z2DBA7</accession>
<dbReference type="InterPro" id="IPR036872">
    <property type="entry name" value="CH_dom_sf"/>
</dbReference>
<keyword evidence="1" id="KW-0175">Coiled coil</keyword>
<evidence type="ECO:0000259" key="3">
    <source>
        <dbReference type="PROSITE" id="PS50021"/>
    </source>
</evidence>
<feature type="domain" description="Calponin-homology (CH)" evidence="3">
    <location>
        <begin position="3"/>
        <end position="108"/>
    </location>
</feature>
<dbReference type="OrthoDB" id="10017054at2759"/>
<feature type="compositionally biased region" description="Low complexity" evidence="2">
    <location>
        <begin position="400"/>
        <end position="414"/>
    </location>
</feature>
<dbReference type="PANTHER" id="PTHR23167:SF46">
    <property type="entry name" value="EPS15 HOMOLOGY DOMAIN CONTAINING PROTEIN-BINDING PROTEIN 1, ISOFORM F"/>
    <property type="match status" value="1"/>
</dbReference>
<dbReference type="PANTHER" id="PTHR23167">
    <property type="entry name" value="CALPONIN HOMOLOGY DOMAIN-CONTAINING PROTEIN DDB_G0272472-RELATED"/>
    <property type="match status" value="1"/>
</dbReference>
<name>A0A4Z2DBA7_SCHJA</name>
<feature type="compositionally biased region" description="Polar residues" evidence="2">
    <location>
        <begin position="213"/>
        <end position="234"/>
    </location>
</feature>
<comment type="caution">
    <text evidence="5">The sequence shown here is derived from an EMBL/GenBank/DDBJ whole genome shotgun (WGS) entry which is preliminary data.</text>
</comment>
<feature type="region of interest" description="Disordered" evidence="2">
    <location>
        <begin position="206"/>
        <end position="249"/>
    </location>
</feature>
<dbReference type="EMBL" id="SKCS01000185">
    <property type="protein sequence ID" value="TNN13754.1"/>
    <property type="molecule type" value="Genomic_DNA"/>
</dbReference>
<feature type="domain" description="BMERB" evidence="4">
    <location>
        <begin position="442"/>
        <end position="574"/>
    </location>
</feature>
<dbReference type="Gene3D" id="1.10.418.10">
    <property type="entry name" value="Calponin-like domain"/>
    <property type="match status" value="1"/>
</dbReference>
<dbReference type="SUPFAM" id="SSF47576">
    <property type="entry name" value="Calponin-homology domain, CH-domain"/>
    <property type="match status" value="1"/>
</dbReference>
<gene>
    <name evidence="5" type="ORF">EWB00_002684</name>
</gene>
<dbReference type="PROSITE" id="PS50021">
    <property type="entry name" value="CH"/>
    <property type="match status" value="1"/>
</dbReference>
<dbReference type="SMART" id="SM01203">
    <property type="entry name" value="DUF3585"/>
    <property type="match status" value="1"/>
</dbReference>
<organism evidence="5 6">
    <name type="scientific">Schistosoma japonicum</name>
    <name type="common">Blood fluke</name>
    <dbReference type="NCBI Taxonomy" id="6182"/>
    <lineage>
        <taxon>Eukaryota</taxon>
        <taxon>Metazoa</taxon>
        <taxon>Spiralia</taxon>
        <taxon>Lophotrochozoa</taxon>
        <taxon>Platyhelminthes</taxon>
        <taxon>Trematoda</taxon>
        <taxon>Digenea</taxon>
        <taxon>Strigeidida</taxon>
        <taxon>Schistosomatoidea</taxon>
        <taxon>Schistosomatidae</taxon>
        <taxon>Schistosoma</taxon>
    </lineage>
</organism>
<feature type="region of interest" description="Disordered" evidence="2">
    <location>
        <begin position="400"/>
        <end position="431"/>
    </location>
</feature>
<dbReference type="InterPro" id="IPR001715">
    <property type="entry name" value="CH_dom"/>
</dbReference>
<evidence type="ECO:0000313" key="6">
    <source>
        <dbReference type="Proteomes" id="UP000311919"/>
    </source>
</evidence>
<reference evidence="5 6" key="1">
    <citation type="submission" date="2019-03" db="EMBL/GenBank/DDBJ databases">
        <title>An improved genome assembly of the fluke Schistosoma japonicum.</title>
        <authorList>
            <person name="Hu W."/>
            <person name="Luo F."/>
            <person name="Yin M."/>
            <person name="Mo X."/>
            <person name="Sun C."/>
            <person name="Wu Q."/>
            <person name="Zhu B."/>
            <person name="Xiang M."/>
            <person name="Wang J."/>
            <person name="Wang Y."/>
            <person name="Zhang T."/>
            <person name="Xu B."/>
            <person name="Zheng H."/>
            <person name="Feng Z."/>
        </authorList>
    </citation>
    <scope>NUCLEOTIDE SEQUENCE [LARGE SCALE GENOMIC DNA]</scope>
    <source>
        <strain evidence="5">HuSjv2</strain>
        <tissue evidence="5">Worms</tissue>
    </source>
</reference>
<evidence type="ECO:0000256" key="1">
    <source>
        <dbReference type="SAM" id="Coils"/>
    </source>
</evidence>